<evidence type="ECO:0000256" key="13">
    <source>
        <dbReference type="PROSITE-ProRule" id="PRU00276"/>
    </source>
</evidence>
<dbReference type="PRINTS" id="PR01857">
    <property type="entry name" value="ADAMTSFAMILY"/>
</dbReference>
<dbReference type="EMBL" id="OU015566">
    <property type="protein sequence ID" value="CAG5104887.1"/>
    <property type="molecule type" value="Genomic_DNA"/>
</dbReference>
<comment type="caution">
    <text evidence="13">Lacks conserved residue(s) required for the propagation of feature annotation.</text>
</comment>
<feature type="domain" description="PLAC" evidence="16">
    <location>
        <begin position="1128"/>
        <end position="1167"/>
    </location>
</feature>
<dbReference type="Gene3D" id="3.40.390.10">
    <property type="entry name" value="Collagenase (Catalytic Domain)"/>
    <property type="match status" value="1"/>
</dbReference>
<sequence length="1170" mass="133051">MVLSRAIKLWSNLALVIDAYSDEIRKRQDDLLKRSDSFHIIHPVQIDELGEVVRKNVLRSGRSRRKRDSSSESEESPKNIYYQVEIDGLEHRMELSRRDDFIHPNFTIEFESSNSTERFFGNRHQHCHFSGRFSNEEHQDSKIAISNCNGLQGFMRLREKDYFLEPLWNVTMEDHEEHPHVMIEKESSFMQLEGFESAVESCSVVDEEEEPPPRRRRKRRSLNSQRRYGLIESHENIVEAMVTLDKRVVMTHGREYVDLYTQTIMHIVSELYADPTLGNRVKVVLVRIIVLVEDNPALELVHHAENSLHGFCNFQNLKNVDSVVADDSGILHHDNAILLTGYNICSQHNIPCGTLGIAHRNGMCNPLKSCNINQDVGLGSAFIIAHEMGHNFGMHHDGYEDGSSKSCSKDVDKQIMAPQINSGAYPFSWSRCSRYSINNFLDSGAGHCLLNNPINMNGLAYTNDGRSGLVGRNFDADAQCRFIYGPSSRHCMHGNICMQLYCYHSNMKCITNGIPAAQGTTCRILNPSYLDPQVSKGATGWCYKGECVPDGFQPIPVDGRWNTWSSWSHCTRSCGVGVSYQMRSCDKPRPAYGGKYCLGERRRYRTCNTQNCDPEEPSFRAKQCSRYDSKRFSGKFYDWVPHISSNGPSCSLTCKPKDESWFFLELSPQVVDGTRCTNDPEQFNLCIRGGCEEIGCDRSLNGNKKFDNCRVCNGDNRACKLVTKKFAKVYPNTTEICDEDENLDSCNSEFPISFEDIDNFSIPVHATSIKIAQKEGDKNLILIDTGMGNRVIGKEYFQKCESCENKMIKYDSVSSSYFRVLLNEDATRAWDVSSFGPLQAPLRIRVVPRQYSLNLTVSYYVPVKREKTAGSLSWKFGNWTECSSECGGGYREKIPLCHFQSSPSEPENIVDQEMCPSATQPDILLESCNNQPCAPVWHMSKWLPCSQTCGGGFQHRTVVCKRRLDKYEEELVADTDCESDKPEYFQSCNTQRCPPIWTVSKWGECNPTCGRPGWTTRNVNCVDSLGMEPFFYGLSPLQIEFHDRPDALRPSKRKRCHRPCPAPQWRTSKWNECDSECGTGSRHRNVECVDIRDRILPNYRCNMSTKPVSSETCKGKCLHPVVIEGANPDDACVDTPETTYCAMVLRFDFCVKSFFRTKCCATCSAQDDIR</sequence>
<keyword evidence="9 13" id="KW-0862">Zinc</keyword>
<keyword evidence="18" id="KW-1185">Reference proteome</keyword>
<dbReference type="Pfam" id="PF08686">
    <property type="entry name" value="PLAC"/>
    <property type="match status" value="1"/>
</dbReference>
<dbReference type="Pfam" id="PF01562">
    <property type="entry name" value="Pep_M12B_propep"/>
    <property type="match status" value="1"/>
</dbReference>
<proteinExistence type="predicted"/>
<evidence type="ECO:0000256" key="3">
    <source>
        <dbReference type="ARBA" id="ARBA00022530"/>
    </source>
</evidence>
<dbReference type="PANTHER" id="PTHR13723:SF200">
    <property type="entry name" value="ADAM METALLOPEPTIDASE WITH THROMBOSPONDIN TYPE 1 MOTIF B, ISOFORM B"/>
    <property type="match status" value="1"/>
</dbReference>
<keyword evidence="3" id="KW-0272">Extracellular matrix</keyword>
<evidence type="ECO:0000256" key="2">
    <source>
        <dbReference type="ARBA" id="ARBA00022525"/>
    </source>
</evidence>
<dbReference type="Gene3D" id="3.40.1620.60">
    <property type="match status" value="1"/>
</dbReference>
<evidence type="ECO:0000256" key="10">
    <source>
        <dbReference type="ARBA" id="ARBA00023049"/>
    </source>
</evidence>
<feature type="binding site" evidence="13">
    <location>
        <position position="396"/>
    </location>
    <ligand>
        <name>Zn(2+)</name>
        <dbReference type="ChEBI" id="CHEBI:29105"/>
        <note>catalytic</note>
    </ligand>
</feature>
<dbReference type="Pfam" id="PF00090">
    <property type="entry name" value="TSP_1"/>
    <property type="match status" value="1"/>
</dbReference>
<dbReference type="PROSITE" id="PS50092">
    <property type="entry name" value="TSP1"/>
    <property type="match status" value="4"/>
</dbReference>
<feature type="active site" evidence="13">
    <location>
        <position position="387"/>
    </location>
</feature>
<dbReference type="CDD" id="cd04273">
    <property type="entry name" value="ZnMc_ADAMTS_like"/>
    <property type="match status" value="1"/>
</dbReference>
<dbReference type="SUPFAM" id="SSF82895">
    <property type="entry name" value="TSP-1 type 1 repeat"/>
    <property type="match status" value="5"/>
</dbReference>
<name>A0ABN7SS19_OIKDI</name>
<evidence type="ECO:0000256" key="6">
    <source>
        <dbReference type="ARBA" id="ARBA00022729"/>
    </source>
</evidence>
<feature type="binding site" evidence="13">
    <location>
        <position position="390"/>
    </location>
    <ligand>
        <name>Zn(2+)</name>
        <dbReference type="ChEBI" id="CHEBI:29105"/>
        <note>catalytic</note>
    </ligand>
</feature>
<protein>
    <submittedName>
        <fullName evidence="17">Oidioi.mRNA.OKI2018_I69.chr1.g1639.t1.cds</fullName>
    </submittedName>
</protein>
<keyword evidence="4" id="KW-0645">Protease</keyword>
<dbReference type="InterPro" id="IPR041645">
    <property type="entry name" value="ADAMTS_CR_2"/>
</dbReference>
<dbReference type="InterPro" id="IPR002870">
    <property type="entry name" value="Peptidase_M12B_N"/>
</dbReference>
<dbReference type="Gene3D" id="2.20.100.10">
    <property type="entry name" value="Thrombospondin type-1 (TSP1) repeat"/>
    <property type="match status" value="3"/>
</dbReference>
<evidence type="ECO:0000256" key="14">
    <source>
        <dbReference type="SAM" id="MobiDB-lite"/>
    </source>
</evidence>
<dbReference type="InterPro" id="IPR036383">
    <property type="entry name" value="TSP1_rpt_sf"/>
</dbReference>
<dbReference type="PANTHER" id="PTHR13723">
    <property type="entry name" value="ADAMTS A DISINTEGRIN AND METALLOPROTEASE WITH THROMBOSPONDIN MOTIFS PROTEASE"/>
    <property type="match status" value="1"/>
</dbReference>
<dbReference type="Pfam" id="PF17771">
    <property type="entry name" value="ADAMTS_CR_2"/>
    <property type="match status" value="1"/>
</dbReference>
<gene>
    <name evidence="17" type="ORF">OKIOD_LOCUS10404</name>
</gene>
<keyword evidence="6" id="KW-0732">Signal</keyword>
<keyword evidence="10" id="KW-0482">Metalloprotease</keyword>
<dbReference type="SUPFAM" id="SSF55486">
    <property type="entry name" value="Metalloproteases ('zincins'), catalytic domain"/>
    <property type="match status" value="1"/>
</dbReference>
<keyword evidence="5 13" id="KW-0479">Metal-binding</keyword>
<organism evidence="17 18">
    <name type="scientific">Oikopleura dioica</name>
    <name type="common">Tunicate</name>
    <dbReference type="NCBI Taxonomy" id="34765"/>
    <lineage>
        <taxon>Eukaryota</taxon>
        <taxon>Metazoa</taxon>
        <taxon>Chordata</taxon>
        <taxon>Tunicata</taxon>
        <taxon>Appendicularia</taxon>
        <taxon>Copelata</taxon>
        <taxon>Oikopleuridae</taxon>
        <taxon>Oikopleura</taxon>
    </lineage>
</organism>
<evidence type="ECO:0000256" key="7">
    <source>
        <dbReference type="ARBA" id="ARBA00022737"/>
    </source>
</evidence>
<evidence type="ECO:0000256" key="5">
    <source>
        <dbReference type="ARBA" id="ARBA00022723"/>
    </source>
</evidence>
<dbReference type="InterPro" id="IPR045371">
    <property type="entry name" value="ADAMTS_CR_3"/>
</dbReference>
<evidence type="ECO:0000256" key="1">
    <source>
        <dbReference type="ARBA" id="ARBA00004498"/>
    </source>
</evidence>
<dbReference type="Proteomes" id="UP001158576">
    <property type="component" value="Chromosome 1"/>
</dbReference>
<dbReference type="InterPro" id="IPR050439">
    <property type="entry name" value="ADAMTS_ADAMTS-like"/>
</dbReference>
<dbReference type="InterPro" id="IPR013273">
    <property type="entry name" value="ADAMTS/ADAMTS-like"/>
</dbReference>
<dbReference type="InterPro" id="IPR010909">
    <property type="entry name" value="PLAC"/>
</dbReference>
<dbReference type="PROSITE" id="PS50900">
    <property type="entry name" value="PLAC"/>
    <property type="match status" value="1"/>
</dbReference>
<evidence type="ECO:0000256" key="8">
    <source>
        <dbReference type="ARBA" id="ARBA00022801"/>
    </source>
</evidence>
<evidence type="ECO:0000256" key="9">
    <source>
        <dbReference type="ARBA" id="ARBA00022833"/>
    </source>
</evidence>
<keyword evidence="7" id="KW-0677">Repeat</keyword>
<evidence type="ECO:0000256" key="4">
    <source>
        <dbReference type="ARBA" id="ARBA00022670"/>
    </source>
</evidence>
<dbReference type="InterPro" id="IPR001590">
    <property type="entry name" value="Peptidase_M12B"/>
</dbReference>
<evidence type="ECO:0000313" key="18">
    <source>
        <dbReference type="Proteomes" id="UP001158576"/>
    </source>
</evidence>
<dbReference type="InterPro" id="IPR024079">
    <property type="entry name" value="MetalloPept_cat_dom_sf"/>
</dbReference>
<evidence type="ECO:0000256" key="11">
    <source>
        <dbReference type="ARBA" id="ARBA00023157"/>
    </source>
</evidence>
<keyword evidence="8" id="KW-0378">Hydrolase</keyword>
<keyword evidence="2" id="KW-0964">Secreted</keyword>
<evidence type="ECO:0000259" key="15">
    <source>
        <dbReference type="PROSITE" id="PS50215"/>
    </source>
</evidence>
<dbReference type="PROSITE" id="PS50215">
    <property type="entry name" value="ADAM_MEPRO"/>
    <property type="match status" value="1"/>
</dbReference>
<dbReference type="Pfam" id="PF19236">
    <property type="entry name" value="ADAMTS_CR_3"/>
    <property type="match status" value="1"/>
</dbReference>
<evidence type="ECO:0000259" key="16">
    <source>
        <dbReference type="PROSITE" id="PS50900"/>
    </source>
</evidence>
<dbReference type="Gene3D" id="2.60.120.830">
    <property type="match status" value="1"/>
</dbReference>
<dbReference type="InterPro" id="IPR000884">
    <property type="entry name" value="TSP1_rpt"/>
</dbReference>
<dbReference type="Pfam" id="PF01421">
    <property type="entry name" value="Reprolysin"/>
    <property type="match status" value="1"/>
</dbReference>
<evidence type="ECO:0000256" key="12">
    <source>
        <dbReference type="ARBA" id="ARBA00023180"/>
    </source>
</evidence>
<keyword evidence="11" id="KW-1015">Disulfide bond</keyword>
<feature type="domain" description="Peptidase M12B" evidence="15">
    <location>
        <begin position="236"/>
        <end position="453"/>
    </location>
</feature>
<dbReference type="Pfam" id="PF19030">
    <property type="entry name" value="TSP1_ADAMTS"/>
    <property type="match status" value="4"/>
</dbReference>
<comment type="subcellular location">
    <subcellularLocation>
        <location evidence="1">Secreted</location>
        <location evidence="1">Extracellular space</location>
        <location evidence="1">Extracellular matrix</location>
    </subcellularLocation>
</comment>
<feature type="binding site" evidence="13">
    <location>
        <position position="386"/>
    </location>
    <ligand>
        <name>Zn(2+)</name>
        <dbReference type="ChEBI" id="CHEBI:29105"/>
        <note>catalytic</note>
    </ligand>
</feature>
<accession>A0ABN7SS19</accession>
<reference evidence="17 18" key="1">
    <citation type="submission" date="2021-04" db="EMBL/GenBank/DDBJ databases">
        <authorList>
            <person name="Bliznina A."/>
        </authorList>
    </citation>
    <scope>NUCLEOTIDE SEQUENCE [LARGE SCALE GENOMIC DNA]</scope>
</reference>
<feature type="region of interest" description="Disordered" evidence="14">
    <location>
        <begin position="203"/>
        <end position="223"/>
    </location>
</feature>
<evidence type="ECO:0000313" key="17">
    <source>
        <dbReference type="EMBL" id="CAG5104887.1"/>
    </source>
</evidence>
<dbReference type="SMART" id="SM00209">
    <property type="entry name" value="TSP1"/>
    <property type="match status" value="5"/>
</dbReference>
<keyword evidence="12" id="KW-0325">Glycoprotein</keyword>